<feature type="region of interest" description="Disordered" evidence="1">
    <location>
        <begin position="47"/>
        <end position="83"/>
    </location>
</feature>
<dbReference type="Gene3D" id="3.40.50.2300">
    <property type="match status" value="1"/>
</dbReference>
<name>A0ABN2UET2_9MICO</name>
<organism evidence="2 3">
    <name type="scientific">Terrabacter terrae</name>
    <dbReference type="NCBI Taxonomy" id="318434"/>
    <lineage>
        <taxon>Bacteria</taxon>
        <taxon>Bacillati</taxon>
        <taxon>Actinomycetota</taxon>
        <taxon>Actinomycetes</taxon>
        <taxon>Micrococcales</taxon>
        <taxon>Intrasporangiaceae</taxon>
        <taxon>Terrabacter</taxon>
    </lineage>
</organism>
<accession>A0ABN2UET2</accession>
<evidence type="ECO:0000256" key="1">
    <source>
        <dbReference type="SAM" id="MobiDB-lite"/>
    </source>
</evidence>
<feature type="compositionally biased region" description="Low complexity" evidence="1">
    <location>
        <begin position="50"/>
        <end position="83"/>
    </location>
</feature>
<protein>
    <recommendedName>
        <fullName evidence="4">Response regulatory domain-containing protein</fullName>
    </recommendedName>
</protein>
<evidence type="ECO:0000313" key="2">
    <source>
        <dbReference type="EMBL" id="GAA2031268.1"/>
    </source>
</evidence>
<gene>
    <name evidence="2" type="ORF">GCM10009740_21320</name>
</gene>
<dbReference type="Proteomes" id="UP001501285">
    <property type="component" value="Unassembled WGS sequence"/>
</dbReference>
<evidence type="ECO:0000313" key="3">
    <source>
        <dbReference type="Proteomes" id="UP001501285"/>
    </source>
</evidence>
<dbReference type="SUPFAM" id="SSF52172">
    <property type="entry name" value="CheY-like"/>
    <property type="match status" value="1"/>
</dbReference>
<sequence length="83" mass="8468">MLSEVMHQILVVEDDDGIALPLLRTLDREGYAVERVATGAAGLERAARGTSTSSCSTSASPTSTVSTCADSCAPTATTTASSF</sequence>
<dbReference type="InterPro" id="IPR011006">
    <property type="entry name" value="CheY-like_superfamily"/>
</dbReference>
<proteinExistence type="predicted"/>
<evidence type="ECO:0008006" key="4">
    <source>
        <dbReference type="Google" id="ProtNLM"/>
    </source>
</evidence>
<reference evidence="3" key="1">
    <citation type="journal article" date="2019" name="Int. J. Syst. Evol. Microbiol.">
        <title>The Global Catalogue of Microorganisms (GCM) 10K type strain sequencing project: providing services to taxonomists for standard genome sequencing and annotation.</title>
        <authorList>
            <consortium name="The Broad Institute Genomics Platform"/>
            <consortium name="The Broad Institute Genome Sequencing Center for Infectious Disease"/>
            <person name="Wu L."/>
            <person name="Ma J."/>
        </authorList>
    </citation>
    <scope>NUCLEOTIDE SEQUENCE [LARGE SCALE GENOMIC DNA]</scope>
    <source>
        <strain evidence="3">JCM 14283</strain>
    </source>
</reference>
<keyword evidence="3" id="KW-1185">Reference proteome</keyword>
<dbReference type="EMBL" id="BAAANB010000021">
    <property type="protein sequence ID" value="GAA2031268.1"/>
    <property type="molecule type" value="Genomic_DNA"/>
</dbReference>
<comment type="caution">
    <text evidence="2">The sequence shown here is derived from an EMBL/GenBank/DDBJ whole genome shotgun (WGS) entry which is preliminary data.</text>
</comment>